<gene>
    <name evidence="2" type="ORF">M422DRAFT_267292</name>
</gene>
<feature type="region of interest" description="Disordered" evidence="1">
    <location>
        <begin position="106"/>
        <end position="137"/>
    </location>
</feature>
<accession>A0A0C9V0C9</accession>
<dbReference type="Proteomes" id="UP000054279">
    <property type="component" value="Unassembled WGS sequence"/>
</dbReference>
<evidence type="ECO:0000313" key="2">
    <source>
        <dbReference type="EMBL" id="KIJ31086.1"/>
    </source>
</evidence>
<dbReference type="EMBL" id="KN837248">
    <property type="protein sequence ID" value="KIJ31086.1"/>
    <property type="molecule type" value="Genomic_DNA"/>
</dbReference>
<reference evidence="2 3" key="1">
    <citation type="submission" date="2014-06" db="EMBL/GenBank/DDBJ databases">
        <title>Evolutionary Origins and Diversification of the Mycorrhizal Mutualists.</title>
        <authorList>
            <consortium name="DOE Joint Genome Institute"/>
            <consortium name="Mycorrhizal Genomics Consortium"/>
            <person name="Kohler A."/>
            <person name="Kuo A."/>
            <person name="Nagy L.G."/>
            <person name="Floudas D."/>
            <person name="Copeland A."/>
            <person name="Barry K.W."/>
            <person name="Cichocki N."/>
            <person name="Veneault-Fourrey C."/>
            <person name="LaButti K."/>
            <person name="Lindquist E.A."/>
            <person name="Lipzen A."/>
            <person name="Lundell T."/>
            <person name="Morin E."/>
            <person name="Murat C."/>
            <person name="Riley R."/>
            <person name="Ohm R."/>
            <person name="Sun H."/>
            <person name="Tunlid A."/>
            <person name="Henrissat B."/>
            <person name="Grigoriev I.V."/>
            <person name="Hibbett D.S."/>
            <person name="Martin F."/>
        </authorList>
    </citation>
    <scope>NUCLEOTIDE SEQUENCE [LARGE SCALE GENOMIC DNA]</scope>
    <source>
        <strain evidence="2 3">SS14</strain>
    </source>
</reference>
<organism evidence="2 3">
    <name type="scientific">Sphaerobolus stellatus (strain SS14)</name>
    <dbReference type="NCBI Taxonomy" id="990650"/>
    <lineage>
        <taxon>Eukaryota</taxon>
        <taxon>Fungi</taxon>
        <taxon>Dikarya</taxon>
        <taxon>Basidiomycota</taxon>
        <taxon>Agaricomycotina</taxon>
        <taxon>Agaricomycetes</taxon>
        <taxon>Phallomycetidae</taxon>
        <taxon>Geastrales</taxon>
        <taxon>Sphaerobolaceae</taxon>
        <taxon>Sphaerobolus</taxon>
    </lineage>
</organism>
<dbReference type="AlphaFoldDB" id="A0A0C9V0C9"/>
<sequence length="200" mass="21986">MSLTDTNNVFSANYADQAKEISAKLTKSQHNQTHLDKQVVAHAGTMRKPDAITPVHPSEPSKRPKPINPEDVNPNDDIEFPGSPTPSRPSKQLVLLSRDIVAPLRDNTRRRAALTTDSTTPSPPMSPDAPRVGAPAGDPPLPGLKLPDDIWAHFVTKPVDGWPTIHSMTQDWLLRTILPHVIHDWHTLPGEKVVTITSEL</sequence>
<evidence type="ECO:0000256" key="1">
    <source>
        <dbReference type="SAM" id="MobiDB-lite"/>
    </source>
</evidence>
<dbReference type="HOGENOM" id="CLU_1367013_0_0_1"/>
<evidence type="ECO:0000313" key="3">
    <source>
        <dbReference type="Proteomes" id="UP000054279"/>
    </source>
</evidence>
<name>A0A0C9V0C9_SPHS4</name>
<proteinExistence type="predicted"/>
<feature type="region of interest" description="Disordered" evidence="1">
    <location>
        <begin position="43"/>
        <end position="93"/>
    </location>
</feature>
<protein>
    <submittedName>
        <fullName evidence="2">Uncharacterized protein</fullName>
    </submittedName>
</protein>
<keyword evidence="3" id="KW-1185">Reference proteome</keyword>